<proteinExistence type="predicted"/>
<evidence type="ECO:0000313" key="2">
    <source>
        <dbReference type="EMBL" id="MBW0547697.1"/>
    </source>
</evidence>
<keyword evidence="3" id="KW-1185">Reference proteome</keyword>
<comment type="caution">
    <text evidence="2">The sequence shown here is derived from an EMBL/GenBank/DDBJ whole genome shotgun (WGS) entry which is preliminary data.</text>
</comment>
<gene>
    <name evidence="2" type="ORF">O181_087412</name>
</gene>
<evidence type="ECO:0000256" key="1">
    <source>
        <dbReference type="SAM" id="MobiDB-lite"/>
    </source>
</evidence>
<protein>
    <submittedName>
        <fullName evidence="2">Uncharacterized protein</fullName>
    </submittedName>
</protein>
<dbReference type="EMBL" id="AVOT02052782">
    <property type="protein sequence ID" value="MBW0547697.1"/>
    <property type="molecule type" value="Genomic_DNA"/>
</dbReference>
<organism evidence="2 3">
    <name type="scientific">Austropuccinia psidii MF-1</name>
    <dbReference type="NCBI Taxonomy" id="1389203"/>
    <lineage>
        <taxon>Eukaryota</taxon>
        <taxon>Fungi</taxon>
        <taxon>Dikarya</taxon>
        <taxon>Basidiomycota</taxon>
        <taxon>Pucciniomycotina</taxon>
        <taxon>Pucciniomycetes</taxon>
        <taxon>Pucciniales</taxon>
        <taxon>Sphaerophragmiaceae</taxon>
        <taxon>Austropuccinia</taxon>
    </lineage>
</organism>
<sequence length="234" mass="26109">MNGKNSTMVFDPFIEILNFSTSTPSSPSNQPSALKRKKEHEGNQPLAVPTLVHQPLGGKRDGRRARFLCSTEETNKSSKQYQNELEPNEADPFGGDCHRKIIRNQPLIPALGECFPIVTQHQSNHTLVTASLGTKSYTFQFSHLNKAIKSLGARFSTSKQNETNSNGIKHSGECLRELDCRSMPRKPSVTSEDNLTGVIIPVTKHYSLPPTRRKPAFDSNKANCFKFDRCSILH</sequence>
<accession>A0A9Q3IPN4</accession>
<reference evidence="2" key="1">
    <citation type="submission" date="2021-03" db="EMBL/GenBank/DDBJ databases">
        <title>Draft genome sequence of rust myrtle Austropuccinia psidii MF-1, a brazilian biotype.</title>
        <authorList>
            <person name="Quecine M.C."/>
            <person name="Pachon D.M.R."/>
            <person name="Bonatelli M.L."/>
            <person name="Correr F.H."/>
            <person name="Franceschini L.M."/>
            <person name="Leite T.F."/>
            <person name="Margarido G.R.A."/>
            <person name="Almeida C.A."/>
            <person name="Ferrarezi J.A."/>
            <person name="Labate C.A."/>
        </authorList>
    </citation>
    <scope>NUCLEOTIDE SEQUENCE</scope>
    <source>
        <strain evidence="2">MF-1</strain>
    </source>
</reference>
<evidence type="ECO:0000313" key="3">
    <source>
        <dbReference type="Proteomes" id="UP000765509"/>
    </source>
</evidence>
<name>A0A9Q3IPN4_9BASI</name>
<dbReference type="AlphaFoldDB" id="A0A9Q3IPN4"/>
<dbReference type="Proteomes" id="UP000765509">
    <property type="component" value="Unassembled WGS sequence"/>
</dbReference>
<feature type="region of interest" description="Disordered" evidence="1">
    <location>
        <begin position="20"/>
        <end position="50"/>
    </location>
</feature>